<dbReference type="EMBL" id="JBHLYQ010000021">
    <property type="protein sequence ID" value="MFC0081233.1"/>
    <property type="molecule type" value="Genomic_DNA"/>
</dbReference>
<proteinExistence type="predicted"/>
<evidence type="ECO:0000313" key="4">
    <source>
        <dbReference type="Proteomes" id="UP001589788"/>
    </source>
</evidence>
<feature type="compositionally biased region" description="Polar residues" evidence="1">
    <location>
        <begin position="110"/>
        <end position="121"/>
    </location>
</feature>
<evidence type="ECO:0000256" key="1">
    <source>
        <dbReference type="SAM" id="MobiDB-lite"/>
    </source>
</evidence>
<gene>
    <name evidence="3" type="ORF">ACFFRE_03540</name>
</gene>
<evidence type="ECO:0000256" key="2">
    <source>
        <dbReference type="SAM" id="Phobius"/>
    </source>
</evidence>
<sequence length="399" mass="40592">MSGRSQLVTDPLGRSVEGGQGGWSLVELLVALAVFMVVLAMTATIVTVVSQQSSADLTAARTSETSTVALSGLTAVLEGAVTPEAAWVAEGNPTGQDPPADAGICWDDPQNPSRTLPSSAGVQLPDPGPQPPSPLLGPDPMGTVPAPSAYQGDLVDPNGLAVIYAHDTAVELCTYPPNQTTPVVEELWLDPASCTSRAASDATYDPSVVGDCTLDVVRFDPYVGPTASSTNDYAPADPLEAPNATVVDQVTHVWCDQACQAGTSCWSYLDPSTGQPVDAPPVCPDLSPATEDRFTPPLFTYLGAGGASVAANDAQTPLDLFCGPISGAPPACSPTVNGTSSTDDTVYLVSAGIQAVEVRLTFLGDAASGSQLTTDVAGRPAVALQRTVALANLAQGGGS</sequence>
<protein>
    <submittedName>
        <fullName evidence="3">Type II secretion system protein J</fullName>
    </submittedName>
</protein>
<keyword evidence="2" id="KW-0812">Transmembrane</keyword>
<comment type="caution">
    <text evidence="3">The sequence shown here is derived from an EMBL/GenBank/DDBJ whole genome shotgun (WGS) entry which is preliminary data.</text>
</comment>
<reference evidence="3 4" key="1">
    <citation type="submission" date="2024-09" db="EMBL/GenBank/DDBJ databases">
        <authorList>
            <person name="Sun Q."/>
            <person name="Mori K."/>
        </authorList>
    </citation>
    <scope>NUCLEOTIDE SEQUENCE [LARGE SCALE GENOMIC DNA]</scope>
    <source>
        <strain evidence="3 4">JCM 15389</strain>
    </source>
</reference>
<feature type="transmembrane region" description="Helical" evidence="2">
    <location>
        <begin position="28"/>
        <end position="49"/>
    </location>
</feature>
<keyword evidence="4" id="KW-1185">Reference proteome</keyword>
<keyword evidence="2" id="KW-1133">Transmembrane helix</keyword>
<dbReference type="Proteomes" id="UP001589788">
    <property type="component" value="Unassembled WGS sequence"/>
</dbReference>
<keyword evidence="2" id="KW-0472">Membrane</keyword>
<organism evidence="3 4">
    <name type="scientific">Aciditerrimonas ferrireducens</name>
    <dbReference type="NCBI Taxonomy" id="667306"/>
    <lineage>
        <taxon>Bacteria</taxon>
        <taxon>Bacillati</taxon>
        <taxon>Actinomycetota</taxon>
        <taxon>Acidimicrobiia</taxon>
        <taxon>Acidimicrobiales</taxon>
        <taxon>Acidimicrobiaceae</taxon>
        <taxon>Aciditerrimonas</taxon>
    </lineage>
</organism>
<dbReference type="RefSeq" id="WP_377788277.1">
    <property type="nucleotide sequence ID" value="NZ_JBHLYQ010000021.1"/>
</dbReference>
<feature type="region of interest" description="Disordered" evidence="1">
    <location>
        <begin position="89"/>
        <end position="149"/>
    </location>
</feature>
<evidence type="ECO:0000313" key="3">
    <source>
        <dbReference type="EMBL" id="MFC0081233.1"/>
    </source>
</evidence>
<accession>A0ABV6C0M1</accession>
<feature type="compositionally biased region" description="Pro residues" evidence="1">
    <location>
        <begin position="126"/>
        <end position="137"/>
    </location>
</feature>
<name>A0ABV6C0M1_9ACTN</name>